<dbReference type="GO" id="GO:0032993">
    <property type="term" value="C:protein-DNA complex"/>
    <property type="evidence" value="ECO:0007669"/>
    <property type="project" value="TreeGrafter"/>
</dbReference>
<dbReference type="SMART" id="SM00478">
    <property type="entry name" value="ENDO3c"/>
    <property type="match status" value="1"/>
</dbReference>
<dbReference type="GO" id="GO:0043916">
    <property type="term" value="F:DNA-7-methylguanine glycosylase activity"/>
    <property type="evidence" value="ECO:0007669"/>
    <property type="project" value="TreeGrafter"/>
</dbReference>
<dbReference type="EMBL" id="FOGI01000018">
    <property type="protein sequence ID" value="SES47826.1"/>
    <property type="molecule type" value="Genomic_DNA"/>
</dbReference>
<keyword evidence="7" id="KW-1185">Reference proteome</keyword>
<dbReference type="PANTHER" id="PTHR43003">
    <property type="entry name" value="DNA-3-METHYLADENINE GLYCOSYLASE"/>
    <property type="match status" value="1"/>
</dbReference>
<dbReference type="RefSeq" id="WP_092786541.1">
    <property type="nucleotide sequence ID" value="NZ_FOGI01000018.1"/>
</dbReference>
<keyword evidence="4" id="KW-0234">DNA repair</keyword>
<dbReference type="InterPro" id="IPR003265">
    <property type="entry name" value="HhH-GPD_domain"/>
</dbReference>
<gene>
    <name evidence="6" type="ORF">SAMN04487818_1189</name>
</gene>
<dbReference type="GO" id="GO:0032131">
    <property type="term" value="F:alkylated DNA binding"/>
    <property type="evidence" value="ECO:0007669"/>
    <property type="project" value="TreeGrafter"/>
</dbReference>
<evidence type="ECO:0000256" key="4">
    <source>
        <dbReference type="ARBA" id="ARBA00023204"/>
    </source>
</evidence>
<dbReference type="AlphaFoldDB" id="A0A1H9XNS0"/>
<feature type="domain" description="HhH-GPD" evidence="5">
    <location>
        <begin position="139"/>
        <end position="294"/>
    </location>
</feature>
<name>A0A1H9XNS0_9PSEU</name>
<dbReference type="GO" id="GO:0006285">
    <property type="term" value="P:base-excision repair, AP site formation"/>
    <property type="evidence" value="ECO:0007669"/>
    <property type="project" value="TreeGrafter"/>
</dbReference>
<reference evidence="7" key="1">
    <citation type="submission" date="2016-10" db="EMBL/GenBank/DDBJ databases">
        <authorList>
            <person name="Varghese N."/>
            <person name="Submissions S."/>
        </authorList>
    </citation>
    <scope>NUCLEOTIDE SEQUENCE [LARGE SCALE GENOMIC DNA]</scope>
    <source>
        <strain evidence="7">DSM 44260</strain>
    </source>
</reference>
<evidence type="ECO:0000256" key="3">
    <source>
        <dbReference type="ARBA" id="ARBA00022763"/>
    </source>
</evidence>
<dbReference type="InterPro" id="IPR037046">
    <property type="entry name" value="AlkA_N_sf"/>
</dbReference>
<dbReference type="EC" id="3.2.2.21" evidence="2"/>
<dbReference type="PANTHER" id="PTHR43003:SF5">
    <property type="entry name" value="DNA-3-METHYLADENINE GLYCOSYLASE"/>
    <property type="match status" value="1"/>
</dbReference>
<dbReference type="STRING" id="155974.SAMN04487818_1189"/>
<evidence type="ECO:0000259" key="5">
    <source>
        <dbReference type="SMART" id="SM00478"/>
    </source>
</evidence>
<dbReference type="GO" id="GO:0008725">
    <property type="term" value="F:DNA-3-methyladenine glycosylase activity"/>
    <property type="evidence" value="ECO:0007669"/>
    <property type="project" value="TreeGrafter"/>
</dbReference>
<proteinExistence type="predicted"/>
<dbReference type="GO" id="GO:0006307">
    <property type="term" value="P:DNA alkylation repair"/>
    <property type="evidence" value="ECO:0007669"/>
    <property type="project" value="TreeGrafter"/>
</dbReference>
<sequence length="297" mass="32666">MTNAERTLVRTTLPAAAPFDFGASLRFIRGFPAMVGEQGARADVLTKALRENGVVVGARLRAAEGGLACELESEGPLSDETVAAVAARVTFHLGLDDDLTEFYALAAEDPPFARVVERLRGYHQVKFPSPLEMLCWAVLCQRVPMPVARKMKLALVEHFPNTITLDGSPLSAFPDLDQLLSLDEPTLHALVGNARKASYLYRGLREWADIDETYLRTGDYDQVRDRLLGLPGVGPWSATFILIRGLGRMERMAPDKEGLRAAAKVYGRPVSEAEFTALAARYGPYQGYWGHYLRVGS</sequence>
<dbReference type="InterPro" id="IPR051912">
    <property type="entry name" value="Alkylbase_DNA_Glycosylase/TA"/>
</dbReference>
<evidence type="ECO:0000313" key="6">
    <source>
        <dbReference type="EMBL" id="SES47826.1"/>
    </source>
</evidence>
<dbReference type="Gene3D" id="1.10.340.30">
    <property type="entry name" value="Hypothetical protein, domain 2"/>
    <property type="match status" value="1"/>
</dbReference>
<dbReference type="Proteomes" id="UP000199051">
    <property type="component" value="Unassembled WGS sequence"/>
</dbReference>
<comment type="catalytic activity">
    <reaction evidence="1">
        <text>Hydrolysis of alkylated DNA, releasing 3-methyladenine, 3-methylguanine, 7-methylguanine and 7-methyladenine.</text>
        <dbReference type="EC" id="3.2.2.21"/>
    </reaction>
</comment>
<accession>A0A1H9XNS0</accession>
<dbReference type="InterPro" id="IPR011257">
    <property type="entry name" value="DNA_glycosylase"/>
</dbReference>
<evidence type="ECO:0000313" key="7">
    <source>
        <dbReference type="Proteomes" id="UP000199051"/>
    </source>
</evidence>
<organism evidence="6 7">
    <name type="scientific">Actinokineospora terrae</name>
    <dbReference type="NCBI Taxonomy" id="155974"/>
    <lineage>
        <taxon>Bacteria</taxon>
        <taxon>Bacillati</taxon>
        <taxon>Actinomycetota</taxon>
        <taxon>Actinomycetes</taxon>
        <taxon>Pseudonocardiales</taxon>
        <taxon>Pseudonocardiaceae</taxon>
        <taxon>Actinokineospora</taxon>
    </lineage>
</organism>
<protein>
    <recommendedName>
        <fullName evidence="2">DNA-3-methyladenine glycosylase II</fullName>
        <ecNumber evidence="2">3.2.2.21</ecNumber>
    </recommendedName>
</protein>
<keyword evidence="3" id="KW-0227">DNA damage</keyword>
<dbReference type="Gene3D" id="3.30.310.20">
    <property type="entry name" value="DNA-3-methyladenine glycosylase AlkA, N-terminal domain"/>
    <property type="match status" value="1"/>
</dbReference>
<evidence type="ECO:0000256" key="1">
    <source>
        <dbReference type="ARBA" id="ARBA00000086"/>
    </source>
</evidence>
<dbReference type="SUPFAM" id="SSF48150">
    <property type="entry name" value="DNA-glycosylase"/>
    <property type="match status" value="1"/>
</dbReference>
<evidence type="ECO:0000256" key="2">
    <source>
        <dbReference type="ARBA" id="ARBA00012000"/>
    </source>
</evidence>